<dbReference type="EMBL" id="CM042034">
    <property type="protein sequence ID" value="KAI3762438.1"/>
    <property type="molecule type" value="Genomic_DNA"/>
</dbReference>
<reference evidence="2" key="1">
    <citation type="journal article" date="2022" name="Mol. Ecol. Resour.">
        <title>The genomes of chicory, endive, great burdock and yacon provide insights into Asteraceae palaeo-polyploidization history and plant inulin production.</title>
        <authorList>
            <person name="Fan W."/>
            <person name="Wang S."/>
            <person name="Wang H."/>
            <person name="Wang A."/>
            <person name="Jiang F."/>
            <person name="Liu H."/>
            <person name="Zhao H."/>
            <person name="Xu D."/>
            <person name="Zhang Y."/>
        </authorList>
    </citation>
    <scope>NUCLEOTIDE SEQUENCE [LARGE SCALE GENOMIC DNA]</scope>
    <source>
        <strain evidence="2">cv. Yunnan</strain>
    </source>
</reference>
<keyword evidence="2" id="KW-1185">Reference proteome</keyword>
<evidence type="ECO:0000313" key="2">
    <source>
        <dbReference type="Proteomes" id="UP001056120"/>
    </source>
</evidence>
<organism evidence="1 2">
    <name type="scientific">Smallanthus sonchifolius</name>
    <dbReference type="NCBI Taxonomy" id="185202"/>
    <lineage>
        <taxon>Eukaryota</taxon>
        <taxon>Viridiplantae</taxon>
        <taxon>Streptophyta</taxon>
        <taxon>Embryophyta</taxon>
        <taxon>Tracheophyta</taxon>
        <taxon>Spermatophyta</taxon>
        <taxon>Magnoliopsida</taxon>
        <taxon>eudicotyledons</taxon>
        <taxon>Gunneridae</taxon>
        <taxon>Pentapetalae</taxon>
        <taxon>asterids</taxon>
        <taxon>campanulids</taxon>
        <taxon>Asterales</taxon>
        <taxon>Asteraceae</taxon>
        <taxon>Asteroideae</taxon>
        <taxon>Heliantheae alliance</taxon>
        <taxon>Millerieae</taxon>
        <taxon>Smallanthus</taxon>
    </lineage>
</organism>
<gene>
    <name evidence="1" type="ORF">L1987_52868</name>
</gene>
<dbReference type="Proteomes" id="UP001056120">
    <property type="component" value="Linkage Group LG17"/>
</dbReference>
<evidence type="ECO:0000313" key="1">
    <source>
        <dbReference type="EMBL" id="KAI3762438.1"/>
    </source>
</evidence>
<protein>
    <submittedName>
        <fullName evidence="1">Uncharacterized protein</fullName>
    </submittedName>
</protein>
<proteinExistence type="predicted"/>
<accession>A0ACB9EV43</accession>
<reference evidence="1 2" key="2">
    <citation type="journal article" date="2022" name="Mol. Ecol. Resour.">
        <title>The genomes of chicory, endive, great burdock and yacon provide insights into Asteraceae paleo-polyploidization history and plant inulin production.</title>
        <authorList>
            <person name="Fan W."/>
            <person name="Wang S."/>
            <person name="Wang H."/>
            <person name="Wang A."/>
            <person name="Jiang F."/>
            <person name="Liu H."/>
            <person name="Zhao H."/>
            <person name="Xu D."/>
            <person name="Zhang Y."/>
        </authorList>
    </citation>
    <scope>NUCLEOTIDE SEQUENCE [LARGE SCALE GENOMIC DNA]</scope>
    <source>
        <strain evidence="2">cv. Yunnan</strain>
        <tissue evidence="1">Leaves</tissue>
    </source>
</reference>
<comment type="caution">
    <text evidence="1">The sequence shown here is derived from an EMBL/GenBank/DDBJ whole genome shotgun (WGS) entry which is preliminary data.</text>
</comment>
<sequence length="84" mass="9692">MIGLYTIWSYLNVFGLVREKAGLCVIDDWESDAEDVEIEFEQDDESIKYASHEGVEFDTSFVNQINELAREDKVGEIVEEIEKV</sequence>
<name>A0ACB9EV43_9ASTR</name>